<sequence>MSEALFLTFQSQLSVVMETVLKSAMFEITRLVEESFLEEVGHRKQEVEVLRRRLQLSESKLRQKEYEQGRKIHCLDCGCCRKGASSNKEIQSVETIHGPILRDQSTKEPSSTQPKIHTVGHPHAKDKHEVHRESVKDITTHNSNIQIPQDVLQRLLGNAPVQSESTSEDKPRVRDKSENDCTLDKDMSSDHSRLLHSPLAQEALEPSSPKKVKSETEPKLLPVKEEEERVPVWQGVNRDDVCHEEMADPSHGELSGSCDQEEIQVDSFPDLNSLDIPDATSFFTPYSVNTLVHQGIRAQHSQLSTTELGLSSIPVSSNLFVQQENGQNFTRPEVSESSAFYSHSVVCPDSGKGDFDTVSGLAEGML</sequence>
<dbReference type="Proteomes" id="UP000324632">
    <property type="component" value="Chromosome 4"/>
</dbReference>
<protein>
    <submittedName>
        <fullName evidence="2">Uncharacterized protein</fullName>
    </submittedName>
</protein>
<reference evidence="2 3" key="1">
    <citation type="journal article" date="2019" name="Mol. Ecol. Resour.">
        <title>Chromosome-level genome assembly of Triplophysa tibetana, a fish adapted to the harsh high-altitude environment of the Tibetan Plateau.</title>
        <authorList>
            <person name="Yang X."/>
            <person name="Liu H."/>
            <person name="Ma Z."/>
            <person name="Zou Y."/>
            <person name="Zou M."/>
            <person name="Mao Y."/>
            <person name="Li X."/>
            <person name="Wang H."/>
            <person name="Chen T."/>
            <person name="Wang W."/>
            <person name="Yang R."/>
        </authorList>
    </citation>
    <scope>NUCLEOTIDE SEQUENCE [LARGE SCALE GENOMIC DNA]</scope>
    <source>
        <strain evidence="2">TTIB1903HZAU</strain>
        <tissue evidence="2">Muscle</tissue>
    </source>
</reference>
<evidence type="ECO:0000256" key="1">
    <source>
        <dbReference type="SAM" id="MobiDB-lite"/>
    </source>
</evidence>
<dbReference type="AlphaFoldDB" id="A0A5A9PKH9"/>
<evidence type="ECO:0000313" key="3">
    <source>
        <dbReference type="Proteomes" id="UP000324632"/>
    </source>
</evidence>
<accession>A0A5A9PKH9</accession>
<feature type="compositionally biased region" description="Basic and acidic residues" evidence="1">
    <location>
        <begin position="167"/>
        <end position="192"/>
    </location>
</feature>
<feature type="region of interest" description="Disordered" evidence="1">
    <location>
        <begin position="102"/>
        <end position="134"/>
    </location>
</feature>
<proteinExistence type="predicted"/>
<dbReference type="EMBL" id="SOYY01000004">
    <property type="protein sequence ID" value="KAA0722102.1"/>
    <property type="molecule type" value="Genomic_DNA"/>
</dbReference>
<organism evidence="2 3">
    <name type="scientific">Triplophysa tibetana</name>
    <dbReference type="NCBI Taxonomy" id="1572043"/>
    <lineage>
        <taxon>Eukaryota</taxon>
        <taxon>Metazoa</taxon>
        <taxon>Chordata</taxon>
        <taxon>Craniata</taxon>
        <taxon>Vertebrata</taxon>
        <taxon>Euteleostomi</taxon>
        <taxon>Actinopterygii</taxon>
        <taxon>Neopterygii</taxon>
        <taxon>Teleostei</taxon>
        <taxon>Ostariophysi</taxon>
        <taxon>Cypriniformes</taxon>
        <taxon>Nemacheilidae</taxon>
        <taxon>Triplophysa</taxon>
    </lineage>
</organism>
<name>A0A5A9PKH9_9TELE</name>
<feature type="region of interest" description="Disordered" evidence="1">
    <location>
        <begin position="159"/>
        <end position="192"/>
    </location>
</feature>
<keyword evidence="3" id="KW-1185">Reference proteome</keyword>
<gene>
    <name evidence="2" type="ORF">E1301_Tti009150</name>
</gene>
<comment type="caution">
    <text evidence="2">The sequence shown here is derived from an EMBL/GenBank/DDBJ whole genome shotgun (WGS) entry which is preliminary data.</text>
</comment>
<evidence type="ECO:0000313" key="2">
    <source>
        <dbReference type="EMBL" id="KAA0722102.1"/>
    </source>
</evidence>